<name>A0A9D4BNQ2_DREPO</name>
<accession>A0A9D4BNQ2</accession>
<dbReference type="Proteomes" id="UP000828390">
    <property type="component" value="Unassembled WGS sequence"/>
</dbReference>
<comment type="similarity">
    <text evidence="1">Belongs to the Cdt1 family.</text>
</comment>
<proteinExistence type="inferred from homology"/>
<dbReference type="InterPro" id="IPR032054">
    <property type="entry name" value="Cdt1_C"/>
</dbReference>
<gene>
    <name evidence="4" type="ORF">DPMN_076510</name>
</gene>
<dbReference type="Pfam" id="PF16679">
    <property type="entry name" value="CDT1_C"/>
    <property type="match status" value="1"/>
</dbReference>
<keyword evidence="5" id="KW-1185">Reference proteome</keyword>
<reference evidence="4" key="1">
    <citation type="journal article" date="2019" name="bioRxiv">
        <title>The Genome of the Zebra Mussel, Dreissena polymorpha: A Resource for Invasive Species Research.</title>
        <authorList>
            <person name="McCartney M.A."/>
            <person name="Auch B."/>
            <person name="Kono T."/>
            <person name="Mallez S."/>
            <person name="Zhang Y."/>
            <person name="Obille A."/>
            <person name="Becker A."/>
            <person name="Abrahante J.E."/>
            <person name="Garbe J."/>
            <person name="Badalamenti J.P."/>
            <person name="Herman A."/>
            <person name="Mangelson H."/>
            <person name="Liachko I."/>
            <person name="Sullivan S."/>
            <person name="Sone E.D."/>
            <person name="Koren S."/>
            <person name="Silverstein K.A.T."/>
            <person name="Beckman K.B."/>
            <person name="Gohl D.M."/>
        </authorList>
    </citation>
    <scope>NUCLEOTIDE SEQUENCE</scope>
    <source>
        <strain evidence="4">Duluth1</strain>
        <tissue evidence="4">Whole animal</tissue>
    </source>
</reference>
<feature type="domain" description="DNA replication factor Cdt1 C-terminal" evidence="3">
    <location>
        <begin position="2"/>
        <end position="57"/>
    </location>
</feature>
<evidence type="ECO:0000313" key="5">
    <source>
        <dbReference type="Proteomes" id="UP000828390"/>
    </source>
</evidence>
<evidence type="ECO:0000256" key="2">
    <source>
        <dbReference type="ARBA" id="ARBA00023306"/>
    </source>
</evidence>
<reference evidence="4" key="2">
    <citation type="submission" date="2020-11" db="EMBL/GenBank/DDBJ databases">
        <authorList>
            <person name="McCartney M.A."/>
            <person name="Auch B."/>
            <person name="Kono T."/>
            <person name="Mallez S."/>
            <person name="Becker A."/>
            <person name="Gohl D.M."/>
            <person name="Silverstein K.A.T."/>
            <person name="Koren S."/>
            <person name="Bechman K.B."/>
            <person name="Herman A."/>
            <person name="Abrahante J.E."/>
            <person name="Garbe J."/>
        </authorList>
    </citation>
    <scope>NUCLEOTIDE SEQUENCE</scope>
    <source>
        <strain evidence="4">Duluth1</strain>
        <tissue evidence="4">Whole animal</tissue>
    </source>
</reference>
<dbReference type="AlphaFoldDB" id="A0A9D4BNQ2"/>
<protein>
    <recommendedName>
        <fullName evidence="3">DNA replication factor Cdt1 C-terminal domain-containing protein</fullName>
    </recommendedName>
</protein>
<comment type="caution">
    <text evidence="4">The sequence shown here is derived from an EMBL/GenBank/DDBJ whole genome shotgun (WGS) entry which is preliminary data.</text>
</comment>
<dbReference type="InterPro" id="IPR038090">
    <property type="entry name" value="Cdt1_C_WH_dom_sf"/>
</dbReference>
<keyword evidence="2" id="KW-0131">Cell cycle</keyword>
<dbReference type="Gene3D" id="1.10.10.1420">
    <property type="entry name" value="DNA replication factor Cdt1, C-terminal WH domain"/>
    <property type="match status" value="1"/>
</dbReference>
<evidence type="ECO:0000259" key="3">
    <source>
        <dbReference type="Pfam" id="PF16679"/>
    </source>
</evidence>
<evidence type="ECO:0000256" key="1">
    <source>
        <dbReference type="ARBA" id="ARBA00008356"/>
    </source>
</evidence>
<evidence type="ECO:0000313" key="4">
    <source>
        <dbReference type="EMBL" id="KAH3701521.1"/>
    </source>
</evidence>
<organism evidence="4 5">
    <name type="scientific">Dreissena polymorpha</name>
    <name type="common">Zebra mussel</name>
    <name type="synonym">Mytilus polymorpha</name>
    <dbReference type="NCBI Taxonomy" id="45954"/>
    <lineage>
        <taxon>Eukaryota</taxon>
        <taxon>Metazoa</taxon>
        <taxon>Spiralia</taxon>
        <taxon>Lophotrochozoa</taxon>
        <taxon>Mollusca</taxon>
        <taxon>Bivalvia</taxon>
        <taxon>Autobranchia</taxon>
        <taxon>Heteroconchia</taxon>
        <taxon>Euheterodonta</taxon>
        <taxon>Imparidentia</taxon>
        <taxon>Neoheterodontei</taxon>
        <taxon>Myida</taxon>
        <taxon>Dreissenoidea</taxon>
        <taxon>Dreissenidae</taxon>
        <taxon>Dreissena</taxon>
    </lineage>
</organism>
<sequence length="60" mass="6806">MLKRDHSIKKIVGSKFVTEEKPARPIDSVIQRVLDSYQSCIAQGDVEPHIQLCTSICVFF</sequence>
<dbReference type="EMBL" id="JAIWYP010000015">
    <property type="protein sequence ID" value="KAH3701521.1"/>
    <property type="molecule type" value="Genomic_DNA"/>
</dbReference>